<organism evidence="2 3">
    <name type="scientific">Streptomyces yanii</name>
    <dbReference type="NCBI Taxonomy" id="78510"/>
    <lineage>
        <taxon>Bacteria</taxon>
        <taxon>Bacillati</taxon>
        <taxon>Actinomycetota</taxon>
        <taxon>Actinomycetes</taxon>
        <taxon>Kitasatosporales</taxon>
        <taxon>Streptomycetaceae</taxon>
        <taxon>Streptomyces</taxon>
    </lineage>
</organism>
<keyword evidence="2" id="KW-0540">Nuclease</keyword>
<accession>A0ABV5RM09</accession>
<dbReference type="RefSeq" id="WP_345516627.1">
    <property type="nucleotide sequence ID" value="NZ_BAAAXD010000038.1"/>
</dbReference>
<dbReference type="InterPro" id="IPR002711">
    <property type="entry name" value="HNH"/>
</dbReference>
<dbReference type="InterPro" id="IPR003615">
    <property type="entry name" value="HNH_nuc"/>
</dbReference>
<proteinExistence type="predicted"/>
<keyword evidence="2" id="KW-0255">Endonuclease</keyword>
<feature type="domain" description="HNH nuclease" evidence="1">
    <location>
        <begin position="3"/>
        <end position="52"/>
    </location>
</feature>
<comment type="caution">
    <text evidence="2">The sequence shown here is derived from an EMBL/GenBank/DDBJ whole genome shotgun (WGS) entry which is preliminary data.</text>
</comment>
<keyword evidence="2" id="KW-0378">Hydrolase</keyword>
<dbReference type="Gene3D" id="1.10.30.50">
    <property type="match status" value="1"/>
</dbReference>
<reference evidence="2 3" key="1">
    <citation type="submission" date="2024-09" db="EMBL/GenBank/DDBJ databases">
        <authorList>
            <person name="Sun Q."/>
            <person name="Mori K."/>
        </authorList>
    </citation>
    <scope>NUCLEOTIDE SEQUENCE [LARGE SCALE GENOMIC DNA]</scope>
    <source>
        <strain evidence="2 3">JCM 3331</strain>
    </source>
</reference>
<dbReference type="SMART" id="SM00507">
    <property type="entry name" value="HNHc"/>
    <property type="match status" value="1"/>
</dbReference>
<evidence type="ECO:0000313" key="3">
    <source>
        <dbReference type="Proteomes" id="UP001589710"/>
    </source>
</evidence>
<dbReference type="CDD" id="cd00085">
    <property type="entry name" value="HNHc"/>
    <property type="match status" value="1"/>
</dbReference>
<gene>
    <name evidence="2" type="ORF">ACFFTL_43265</name>
</gene>
<dbReference type="PANTHER" id="PTHR33877:SF2">
    <property type="entry name" value="OS07G0170200 PROTEIN"/>
    <property type="match status" value="1"/>
</dbReference>
<name>A0ABV5RM09_9ACTN</name>
<dbReference type="Pfam" id="PF01844">
    <property type="entry name" value="HNH"/>
    <property type="match status" value="1"/>
</dbReference>
<keyword evidence="3" id="KW-1185">Reference proteome</keyword>
<dbReference type="EMBL" id="JBHMCG010000201">
    <property type="protein sequence ID" value="MFB9578890.1"/>
    <property type="molecule type" value="Genomic_DNA"/>
</dbReference>
<dbReference type="GO" id="GO:0004519">
    <property type="term" value="F:endonuclease activity"/>
    <property type="evidence" value="ECO:0007669"/>
    <property type="project" value="UniProtKB-KW"/>
</dbReference>
<dbReference type="InterPro" id="IPR052892">
    <property type="entry name" value="NA-targeting_endonuclease"/>
</dbReference>
<evidence type="ECO:0000313" key="2">
    <source>
        <dbReference type="EMBL" id="MFB9578890.1"/>
    </source>
</evidence>
<dbReference type="PANTHER" id="PTHR33877">
    <property type="entry name" value="SLL1193 PROTEIN"/>
    <property type="match status" value="1"/>
</dbReference>
<evidence type="ECO:0000259" key="1">
    <source>
        <dbReference type="SMART" id="SM00507"/>
    </source>
</evidence>
<sequence>MIWEWLAVLTANNGVCAYCHEASQTMDHVIPFSDGGADELKNLVPVCHGCNRGKGGKTPPAWFVGIDLSARWGGDGTPQDGATYKNSSLRELYLSIHGEVLELLDHLDKVAAEIADPQRLEWFETRYRWYGYPSASYGVPRARAKHEERIAKAKEQGYPDPIAEVDEWMAQLKAIEKLLEERFAPRPITHRS</sequence>
<protein>
    <submittedName>
        <fullName evidence="2">HNH endonuclease</fullName>
    </submittedName>
</protein>
<dbReference type="Proteomes" id="UP001589710">
    <property type="component" value="Unassembled WGS sequence"/>
</dbReference>